<name>A0ABN7W904_GIGMA</name>
<dbReference type="SUPFAM" id="SSF81901">
    <property type="entry name" value="HCP-like"/>
    <property type="match status" value="1"/>
</dbReference>
<dbReference type="InterPro" id="IPR052748">
    <property type="entry name" value="ISR_Activator"/>
</dbReference>
<dbReference type="EMBL" id="CAJVQB010034991">
    <property type="protein sequence ID" value="CAG8821943.1"/>
    <property type="molecule type" value="Genomic_DNA"/>
</dbReference>
<organism evidence="1 2">
    <name type="scientific">Gigaspora margarita</name>
    <dbReference type="NCBI Taxonomy" id="4874"/>
    <lineage>
        <taxon>Eukaryota</taxon>
        <taxon>Fungi</taxon>
        <taxon>Fungi incertae sedis</taxon>
        <taxon>Mucoromycota</taxon>
        <taxon>Glomeromycotina</taxon>
        <taxon>Glomeromycetes</taxon>
        <taxon>Diversisporales</taxon>
        <taxon>Gigasporaceae</taxon>
        <taxon>Gigaspora</taxon>
    </lineage>
</organism>
<accession>A0ABN7W904</accession>
<gene>
    <name evidence="1" type="ORF">GMARGA_LOCUS27955</name>
</gene>
<dbReference type="InterPro" id="IPR011990">
    <property type="entry name" value="TPR-like_helical_dom_sf"/>
</dbReference>
<dbReference type="SMART" id="SM00671">
    <property type="entry name" value="SEL1"/>
    <property type="match status" value="2"/>
</dbReference>
<dbReference type="PANTHER" id="PTHR45011:SF1">
    <property type="entry name" value="DAP3-BINDING CELL DEATH ENHANCER 1"/>
    <property type="match status" value="1"/>
</dbReference>
<keyword evidence="2" id="KW-1185">Reference proteome</keyword>
<evidence type="ECO:0000313" key="1">
    <source>
        <dbReference type="EMBL" id="CAG8821943.1"/>
    </source>
</evidence>
<reference evidence="1 2" key="1">
    <citation type="submission" date="2021-06" db="EMBL/GenBank/DDBJ databases">
        <authorList>
            <person name="Kallberg Y."/>
            <person name="Tangrot J."/>
            <person name="Rosling A."/>
        </authorList>
    </citation>
    <scope>NUCLEOTIDE SEQUENCE [LARGE SCALE GENOMIC DNA]</scope>
    <source>
        <strain evidence="1 2">120-4 pot B 10/14</strain>
    </source>
</reference>
<protein>
    <submittedName>
        <fullName evidence="1">16244_t:CDS:1</fullName>
    </submittedName>
</protein>
<evidence type="ECO:0000313" key="2">
    <source>
        <dbReference type="Proteomes" id="UP000789901"/>
    </source>
</evidence>
<proteinExistence type="predicted"/>
<dbReference type="Pfam" id="PF08238">
    <property type="entry name" value="Sel1"/>
    <property type="match status" value="2"/>
</dbReference>
<dbReference type="Proteomes" id="UP000789901">
    <property type="component" value="Unassembled WGS sequence"/>
</dbReference>
<dbReference type="PANTHER" id="PTHR45011">
    <property type="entry name" value="DAP3-BINDING CELL DEATH ENHANCER 1"/>
    <property type="match status" value="1"/>
</dbReference>
<dbReference type="InterPro" id="IPR006597">
    <property type="entry name" value="Sel1-like"/>
</dbReference>
<dbReference type="Gene3D" id="1.25.40.10">
    <property type="entry name" value="Tetratricopeptide repeat domain"/>
    <property type="match status" value="1"/>
</dbReference>
<sequence>MEEYTIPEQHYKKIAENSKSLNISTNIIIIINKFNQFLIDHKKRRNFGKDSKERLGIEKNNRKFLEDYYKVYELIMYWYAYYLDEGIGGSEDKDKAPELYKAAADEGIAWAQLRYAFSLRTNNVIKDEDIPTFIKYLNQSAKNGNSIAQSNLGYIYFYGKFNIPVDNEKGKKLLILAAKKNDAKAIKLCNKERINYLDVTDEKIY</sequence>
<comment type="caution">
    <text evidence="1">The sequence shown here is derived from an EMBL/GenBank/DDBJ whole genome shotgun (WGS) entry which is preliminary data.</text>
</comment>